<comment type="caution">
    <text evidence="1">The sequence shown here is derived from an EMBL/GenBank/DDBJ whole genome shotgun (WGS) entry which is preliminary data.</text>
</comment>
<organism evidence="1 2">
    <name type="scientific">Leptolyngbya cf. ectocarpi LEGE 11479</name>
    <dbReference type="NCBI Taxonomy" id="1828722"/>
    <lineage>
        <taxon>Bacteria</taxon>
        <taxon>Bacillati</taxon>
        <taxon>Cyanobacteriota</taxon>
        <taxon>Cyanophyceae</taxon>
        <taxon>Leptolyngbyales</taxon>
        <taxon>Leptolyngbyaceae</taxon>
        <taxon>Leptolyngbya group</taxon>
        <taxon>Leptolyngbya</taxon>
    </lineage>
</organism>
<dbReference type="Proteomes" id="UP000615026">
    <property type="component" value="Unassembled WGS sequence"/>
</dbReference>
<dbReference type="InterPro" id="IPR027417">
    <property type="entry name" value="P-loop_NTPase"/>
</dbReference>
<evidence type="ECO:0000313" key="2">
    <source>
        <dbReference type="Proteomes" id="UP000615026"/>
    </source>
</evidence>
<dbReference type="PANTHER" id="PTHR43394">
    <property type="entry name" value="ATP-DEPENDENT PERMEASE MDL1, MITOCHONDRIAL"/>
    <property type="match status" value="1"/>
</dbReference>
<dbReference type="EMBL" id="JADEXP010000407">
    <property type="protein sequence ID" value="MBE9070290.1"/>
    <property type="molecule type" value="Genomic_DNA"/>
</dbReference>
<name>A0A928ZZF0_LEPEC</name>
<sequence>EKITDDRTSIAIAHRLSTVRNAHCIYVMDQGQLAEWGTHEDLLVREGLYANLWRVQMGERVAR</sequence>
<proteinExistence type="predicted"/>
<evidence type="ECO:0000313" key="1">
    <source>
        <dbReference type="EMBL" id="MBE9070290.1"/>
    </source>
</evidence>
<reference evidence="1" key="1">
    <citation type="submission" date="2020-10" db="EMBL/GenBank/DDBJ databases">
        <authorList>
            <person name="Castelo-Branco R."/>
            <person name="Eusebio N."/>
            <person name="Adriana R."/>
            <person name="Vieira A."/>
            <person name="Brugerolle De Fraissinette N."/>
            <person name="Rezende De Castro R."/>
            <person name="Schneider M.P."/>
            <person name="Vasconcelos V."/>
            <person name="Leao P.N."/>
        </authorList>
    </citation>
    <scope>NUCLEOTIDE SEQUENCE</scope>
    <source>
        <strain evidence="1">LEGE 11479</strain>
    </source>
</reference>
<feature type="non-terminal residue" evidence="1">
    <location>
        <position position="1"/>
    </location>
</feature>
<dbReference type="InterPro" id="IPR039421">
    <property type="entry name" value="Type_1_exporter"/>
</dbReference>
<gene>
    <name evidence="1" type="ORF">IQ260_26975</name>
</gene>
<dbReference type="GO" id="GO:0015421">
    <property type="term" value="F:ABC-type oligopeptide transporter activity"/>
    <property type="evidence" value="ECO:0007669"/>
    <property type="project" value="TreeGrafter"/>
</dbReference>
<dbReference type="AlphaFoldDB" id="A0A928ZZF0"/>
<protein>
    <submittedName>
        <fullName evidence="1">ABC transporter</fullName>
    </submittedName>
</protein>
<keyword evidence="2" id="KW-1185">Reference proteome</keyword>
<accession>A0A928ZZF0</accession>
<dbReference type="PANTHER" id="PTHR43394:SF1">
    <property type="entry name" value="ATP-BINDING CASSETTE SUB-FAMILY B MEMBER 10, MITOCHONDRIAL"/>
    <property type="match status" value="1"/>
</dbReference>
<dbReference type="SUPFAM" id="SSF52540">
    <property type="entry name" value="P-loop containing nucleoside triphosphate hydrolases"/>
    <property type="match status" value="1"/>
</dbReference>
<dbReference type="Gene3D" id="3.40.50.300">
    <property type="entry name" value="P-loop containing nucleotide triphosphate hydrolases"/>
    <property type="match status" value="1"/>
</dbReference>